<evidence type="ECO:0000259" key="2">
    <source>
        <dbReference type="Pfam" id="PF12776"/>
    </source>
</evidence>
<dbReference type="EMBL" id="EQ973777">
    <property type="protein sequence ID" value="EEF49805.1"/>
    <property type="molecule type" value="Genomic_DNA"/>
</dbReference>
<dbReference type="Pfam" id="PF24769">
    <property type="entry name" value="At2g29880_C"/>
    <property type="match status" value="1"/>
</dbReference>
<keyword evidence="5" id="KW-1185">Reference proteome</keyword>
<dbReference type="InParanoid" id="B9RF34"/>
<evidence type="ECO:0000313" key="5">
    <source>
        <dbReference type="Proteomes" id="UP000008311"/>
    </source>
</evidence>
<dbReference type="eggNOG" id="ENOG502QW59">
    <property type="taxonomic scope" value="Eukaryota"/>
</dbReference>
<feature type="domain" description="Myb/SANT-like" evidence="2">
    <location>
        <begin position="15"/>
        <end position="108"/>
    </location>
</feature>
<reference evidence="5" key="1">
    <citation type="journal article" date="2010" name="Nat. Biotechnol.">
        <title>Draft genome sequence of the oilseed species Ricinus communis.</title>
        <authorList>
            <person name="Chan A.P."/>
            <person name="Crabtree J."/>
            <person name="Zhao Q."/>
            <person name="Lorenzi H."/>
            <person name="Orvis J."/>
            <person name="Puiu D."/>
            <person name="Melake-Berhan A."/>
            <person name="Jones K.M."/>
            <person name="Redman J."/>
            <person name="Chen G."/>
            <person name="Cahoon E.B."/>
            <person name="Gedil M."/>
            <person name="Stanke M."/>
            <person name="Haas B.J."/>
            <person name="Wortman J.R."/>
            <person name="Fraser-Liggett C.M."/>
            <person name="Ravel J."/>
            <person name="Rabinowicz P.D."/>
        </authorList>
    </citation>
    <scope>NUCLEOTIDE SEQUENCE [LARGE SCALE GENOMIC DNA]</scope>
    <source>
        <strain evidence="5">cv. Hale</strain>
    </source>
</reference>
<protein>
    <recommendedName>
        <fullName evidence="6">Myb/SANT-like domain-containing protein</fullName>
    </recommendedName>
</protein>
<feature type="domain" description="Myb/SANT-like" evidence="2">
    <location>
        <begin position="830"/>
        <end position="924"/>
    </location>
</feature>
<feature type="domain" description="Myb/SANT-like" evidence="2">
    <location>
        <begin position="501"/>
        <end position="595"/>
    </location>
</feature>
<dbReference type="PANTHER" id="PTHR46929:SF8">
    <property type="entry name" value="MYB_SANT-LIKE DOMAIN-CONTAINING PROTEIN"/>
    <property type="match status" value="1"/>
</dbReference>
<feature type="domain" description="Myb/SANT-like" evidence="2">
    <location>
        <begin position="176"/>
        <end position="269"/>
    </location>
</feature>
<evidence type="ECO:0000256" key="1">
    <source>
        <dbReference type="SAM" id="MobiDB-lite"/>
    </source>
</evidence>
<dbReference type="STRING" id="3988.B9RF34"/>
<evidence type="ECO:0008006" key="6">
    <source>
        <dbReference type="Google" id="ProtNLM"/>
    </source>
</evidence>
<gene>
    <name evidence="4" type="ORF">RCOM_1431030</name>
</gene>
<dbReference type="Proteomes" id="UP000008311">
    <property type="component" value="Unassembled WGS sequence"/>
</dbReference>
<feature type="domain" description="Myb/SANT-like" evidence="2">
    <location>
        <begin position="667"/>
        <end position="760"/>
    </location>
</feature>
<evidence type="ECO:0000313" key="4">
    <source>
        <dbReference type="EMBL" id="EEF49805.1"/>
    </source>
</evidence>
<sequence length="1097" mass="129078">MNSQVPPGIDRTRTNWTPVMERYFIDLMLDQMHRGNRMGHTFNKQAWTDMLNMFNAKFGTKYDRDILKSHYTNLWRQYNDVKNLLEQNGFSWDDTQKMVIAEDNVWDAFIKTHPDSQSYKRKSLMNFTDMCLIYAYTVADGRYSRSSHDVDLDDDIQGLNIVSVGPTSTEHVKKDWTPEMDRCFIELMLDQLKKGNKRDMAFSKQAWKHMLTLFNEKFCSQYGLSLLKRRYKKLFKYYSDIRSLRERSGFSWDERQQMIIADDAVWEKYIKAHPDAHLYRKKTLLNYRDLSLIYGNQFINGCGDHVRHDKNFQDGKIQVRTAEENDIYASAGSNGPGQSWTPAMDRYLIDLLQDQALRGNKIGQKLTIEAWTEMIRLFTEKFGSHHDKGFLKNRYKHLRSQYNGINFLLEQNGFSWDENREMVTAEDYIWDSIIEVHPDACSYRNKSVPSYHKLCVIFGEESYNGRNSHRAHNIDLDSTDPAFIIRDNVQCHANGDCSRTEWTPSMDRYFIDLMLYQVTRGKKTDYSSDNQAWIDMAVLFKEKFELKIDKEFLKGYHISLGNLFNDMKNLLGQRGFSWDETQQLVKAHDDAWDAYAKEYPDIRSYRTKRTPNYNDLYLIFGDSNSDDGGNQLVPGICCDGDGFFFWLTLSMFCRVKHQNSYCYRTDWSPLMDRFFIDLMLKHVRQGSMVNLRFNKQAWYDMVSKIKAEFGSEHDKDVLKSRFMNLRKLFKDMKNLLDQKGFAWNELKQMIVANDNIWKSYVKEYPDARSYRNRTLPNYNDLFLIFGDKNNDGRLDDSSHSIAADGYVLELDVADDDDGLSLSGYDRPKINWTKSMEVYFIELLLEQVLKGNKIGQTFNEQAWAWIIASFNEKFGLLCDKDDIESWYLSLMEEYYNITDLLNQKGFAWDEIKQAVIADDDDWKSYFKEHPGANKYRNRILSSYNDLFMIYGNEAPVGRFRHSGSSMEIDWNTRDMGLAGIFGDALYRTEEFEISDHRKKRKTIATSTSAAHRKVQRQNMEDPEVLARKAHMIKTSGSKEEKEEVSIEAIVNALQTIPDMDDELFLEACQLLEDEKKAKVFVAMDVNQRRKWLYRKLHR</sequence>
<dbReference type="InterPro" id="IPR056253">
    <property type="entry name" value="At2g29880-like_C"/>
</dbReference>
<proteinExistence type="predicted"/>
<feature type="domain" description="Myb/SANT-like" evidence="2">
    <location>
        <begin position="339"/>
        <end position="432"/>
    </location>
</feature>
<dbReference type="Pfam" id="PF12776">
    <property type="entry name" value="Myb_DNA-bind_3"/>
    <property type="match status" value="6"/>
</dbReference>
<feature type="domain" description="At2g29880-like C-terminal" evidence="3">
    <location>
        <begin position="1048"/>
        <end position="1093"/>
    </location>
</feature>
<accession>B9RF34</accession>
<organism evidence="4 5">
    <name type="scientific">Ricinus communis</name>
    <name type="common">Castor bean</name>
    <dbReference type="NCBI Taxonomy" id="3988"/>
    <lineage>
        <taxon>Eukaryota</taxon>
        <taxon>Viridiplantae</taxon>
        <taxon>Streptophyta</taxon>
        <taxon>Embryophyta</taxon>
        <taxon>Tracheophyta</taxon>
        <taxon>Spermatophyta</taxon>
        <taxon>Magnoliopsida</taxon>
        <taxon>eudicotyledons</taxon>
        <taxon>Gunneridae</taxon>
        <taxon>Pentapetalae</taxon>
        <taxon>rosids</taxon>
        <taxon>fabids</taxon>
        <taxon>Malpighiales</taxon>
        <taxon>Euphorbiaceae</taxon>
        <taxon>Acalyphoideae</taxon>
        <taxon>Acalypheae</taxon>
        <taxon>Ricinus</taxon>
    </lineage>
</organism>
<evidence type="ECO:0000259" key="3">
    <source>
        <dbReference type="Pfam" id="PF24769"/>
    </source>
</evidence>
<dbReference type="AlphaFoldDB" id="B9RF34"/>
<feature type="region of interest" description="Disordered" evidence="1">
    <location>
        <begin position="1001"/>
        <end position="1020"/>
    </location>
</feature>
<name>B9RF34_RICCO</name>
<dbReference type="InterPro" id="IPR024752">
    <property type="entry name" value="Myb/SANT-like_dom"/>
</dbReference>
<dbReference type="PANTHER" id="PTHR46929">
    <property type="entry name" value="EXPRESSED PROTEIN"/>
    <property type="match status" value="1"/>
</dbReference>